<dbReference type="OrthoDB" id="9048326at2759"/>
<feature type="region of interest" description="Disordered" evidence="3">
    <location>
        <begin position="1063"/>
        <end position="1098"/>
    </location>
</feature>
<accession>V8NQP9</accession>
<dbReference type="CDD" id="cd19941">
    <property type="entry name" value="TIL"/>
    <property type="match status" value="1"/>
</dbReference>
<comment type="caution">
    <text evidence="5">The sequence shown here is derived from an EMBL/GenBank/DDBJ whole genome shotgun (WGS) entry which is preliminary data.</text>
</comment>
<dbReference type="InterPro" id="IPR014853">
    <property type="entry name" value="VWF/SSPO/ZAN-like_Cys-rich_dom"/>
</dbReference>
<dbReference type="FunFam" id="2.10.25.10:FF:000055">
    <property type="entry name" value="alpha-tectorin isoform X1"/>
    <property type="match status" value="1"/>
</dbReference>
<dbReference type="InterPro" id="IPR036084">
    <property type="entry name" value="Ser_inhib-like_sf"/>
</dbReference>
<keyword evidence="6" id="KW-1185">Reference proteome</keyword>
<dbReference type="SMART" id="SM00832">
    <property type="entry name" value="C8"/>
    <property type="match status" value="3"/>
</dbReference>
<dbReference type="Pfam" id="PF08742">
    <property type="entry name" value="C8"/>
    <property type="match status" value="3"/>
</dbReference>
<protein>
    <submittedName>
        <fullName evidence="5">Zonadhesin</fullName>
    </submittedName>
</protein>
<gene>
    <name evidence="5" type="primary">ZAN</name>
    <name evidence="5" type="ORF">L345_09644</name>
</gene>
<name>V8NQP9_OPHHA</name>
<dbReference type="EMBL" id="AZIM01002182">
    <property type="protein sequence ID" value="ETE64584.1"/>
    <property type="molecule type" value="Genomic_DNA"/>
</dbReference>
<evidence type="ECO:0000256" key="1">
    <source>
        <dbReference type="ARBA" id="ARBA00023157"/>
    </source>
</evidence>
<feature type="region of interest" description="Disordered" evidence="3">
    <location>
        <begin position="448"/>
        <end position="469"/>
    </location>
</feature>
<dbReference type="Pfam" id="PF00094">
    <property type="entry name" value="VWD"/>
    <property type="match status" value="4"/>
</dbReference>
<feature type="domain" description="VWFD" evidence="4">
    <location>
        <begin position="317"/>
        <end position="590"/>
    </location>
</feature>
<dbReference type="InterPro" id="IPR002919">
    <property type="entry name" value="TIL_dom"/>
</dbReference>
<feature type="domain" description="VWFD" evidence="4">
    <location>
        <begin position="1146"/>
        <end position="1244"/>
    </location>
</feature>
<feature type="domain" description="VWFD" evidence="4">
    <location>
        <begin position="1"/>
        <end position="102"/>
    </location>
</feature>
<dbReference type="InterPro" id="IPR050780">
    <property type="entry name" value="Mucin_vWF_Thrombospondin_sf"/>
</dbReference>
<evidence type="ECO:0000256" key="3">
    <source>
        <dbReference type="SAM" id="MobiDB-lite"/>
    </source>
</evidence>
<dbReference type="PANTHER" id="PTHR11339:SF374">
    <property type="entry name" value="ZONADHESIN"/>
    <property type="match status" value="1"/>
</dbReference>
<dbReference type="InterPro" id="IPR001846">
    <property type="entry name" value="VWF_type-D"/>
</dbReference>
<evidence type="ECO:0000313" key="5">
    <source>
        <dbReference type="EMBL" id="ETE64584.1"/>
    </source>
</evidence>
<feature type="compositionally biased region" description="Polar residues" evidence="3">
    <location>
        <begin position="1066"/>
        <end position="1081"/>
    </location>
</feature>
<evidence type="ECO:0000256" key="2">
    <source>
        <dbReference type="ARBA" id="ARBA00023180"/>
    </source>
</evidence>
<sequence>MQVNSLRAHLPIYLNGGSLQIFQSGGSAVVVTEFHLRMSYDWSQQLRITVSSALQGRLCGLCGNYNDDPGDDFQTPAGTMAPDANAFGKSWKVDVGDQDACWDDCHGPCVPCQADQAQKYQSEQYCGLIKAPGGPFSPCHSKVDPGFYLEGCVYDICANEGHRQSVCDALESYADACQKHGRISKEMPSHHLRSCPFNGCPPNSQYQQCGTACPATCLDEQTQQQLLCPAVCIEGCHCLPGYVLSQDKCIPKSSCGCLHEGYLYAPNEGFWADDKCTKRCVCNPATNRVECTQQACKSSEKCLVIKGVRDCYPIDFVSCKIHGDPHYFTFDKYKFDFQGPCAYVLTEVCEKSVDLNWFGIYVQNEYRGNRAVSWTRSVQINVHATEIIIIWVVSGYYNLDPGVGFKNSSNRFAACLLGRRGLGGCGLLEFLGGPFFCLSKGLEASPGPLGGPSGSRKQAHFQTSGRPVFPPPRASTQTLHLPAWKMDHGPASQFKYWFGKPDENLTSGSPEPVQTVVRMQYCRLTLSTIGSSIRPAQITVPGTYRNTLCGLCGNFNNIPADDALVPGGILVPTIPVFGAKGTKAVDPSCKQVVDPACPGVDVLAKQQRASGRECGLIVAINGPFRECHGHVDQEAAFQDCIYDSCYLKGRYAFVCAAITNYVLACQAAGITIYPWRTPTFCRESLGCKLGALTWGRKSVIWPNQGSVQLPGNFTPPLSGPLWECPCLKMAWVRSASGLTLCLSAGHKSDHLILGHCDRRKYEPLHVVLPTVTMNFVLNNVTRHVAASISQLLTPPSVKRIVSAMTTLFGVTTRVYQWQSVAASIKGATIRSLKCSIQLAKNVASARLAAKWCVKRPLVVPMKYASYKMDTRNATPLEVPPVLLHLLLHPKQVIVHHKGCEPATFYCSDTESGLGEWKHRSAQGGHGGDVELCAFSVARQVGICPGEFLNPVHWRRCVCGVVVVIAFSLCWGKLNPCRIIFTTGSFPEETEMAQGIQLEQASQLISWVFFGCPAQENGAEKQVSGVAREWDCAILQCPSPATPTNPHTPSHATPIKPCAQKREQLKSIAQPTRASTDPQPTGTMLPPPTSTSSPDDPHLTNVSILLPPLPLLLPPLPHLPLPLPLHLLSSSSSFSVFHEDIILFRQVNGVLHRLPVNLLDGKLRIYQYGFYQRIETFFGVTVIFDLSFNVRITVPNNYKDQLGGLCGNYNGQPQDDLQLPDGTVVSDVGIFAAAWKIQTPGIFCTDGCSGKNCPICTEAKKEFFKQRSFCGILTATDGPFSSCHGVVDPTAYLNHCVFDLCIGGGDRQILCHSIQSYVAACQGAKVTIQPWRSPDFCREANKEDPANQLGLRRQRINGGGTSQRWYSELLKVSATGSPELIRTC</sequence>
<reference evidence="5 6" key="1">
    <citation type="journal article" date="2013" name="Proc. Natl. Acad. Sci. U.S.A.">
        <title>The king cobra genome reveals dynamic gene evolution and adaptation in the snake venom system.</title>
        <authorList>
            <person name="Vonk F.J."/>
            <person name="Casewell N.R."/>
            <person name="Henkel C.V."/>
            <person name="Heimberg A.M."/>
            <person name="Jansen H.J."/>
            <person name="McCleary R.J."/>
            <person name="Kerkkamp H.M."/>
            <person name="Vos R.A."/>
            <person name="Guerreiro I."/>
            <person name="Calvete J.J."/>
            <person name="Wuster W."/>
            <person name="Woods A.E."/>
            <person name="Logan J.M."/>
            <person name="Harrison R.A."/>
            <person name="Castoe T.A."/>
            <person name="de Koning A.P."/>
            <person name="Pollock D.D."/>
            <person name="Yandell M."/>
            <person name="Calderon D."/>
            <person name="Renjifo C."/>
            <person name="Currier R.B."/>
            <person name="Salgado D."/>
            <person name="Pla D."/>
            <person name="Sanz L."/>
            <person name="Hyder A.S."/>
            <person name="Ribeiro J.M."/>
            <person name="Arntzen J.W."/>
            <person name="van den Thillart G.E."/>
            <person name="Boetzer M."/>
            <person name="Pirovano W."/>
            <person name="Dirks R.P."/>
            <person name="Spaink H.P."/>
            <person name="Duboule D."/>
            <person name="McGlinn E."/>
            <person name="Kini R.M."/>
            <person name="Richardson M.K."/>
        </authorList>
    </citation>
    <scope>NUCLEOTIDE SEQUENCE</scope>
    <source>
        <tissue evidence="5">Blood</tissue>
    </source>
</reference>
<dbReference type="PANTHER" id="PTHR11339">
    <property type="entry name" value="EXTRACELLULAR MATRIX GLYCOPROTEIN RELATED"/>
    <property type="match status" value="1"/>
</dbReference>
<evidence type="ECO:0000313" key="6">
    <source>
        <dbReference type="Proteomes" id="UP000018936"/>
    </source>
</evidence>
<feature type="non-terminal residue" evidence="5">
    <location>
        <position position="1"/>
    </location>
</feature>
<dbReference type="SMART" id="SM00216">
    <property type="entry name" value="VWD"/>
    <property type="match status" value="2"/>
</dbReference>
<dbReference type="GO" id="GO:0031012">
    <property type="term" value="C:extracellular matrix"/>
    <property type="evidence" value="ECO:0007669"/>
    <property type="project" value="TreeGrafter"/>
</dbReference>
<dbReference type="Gene3D" id="2.10.25.10">
    <property type="entry name" value="Laminin"/>
    <property type="match status" value="1"/>
</dbReference>
<evidence type="ECO:0000259" key="4">
    <source>
        <dbReference type="PROSITE" id="PS51233"/>
    </source>
</evidence>
<dbReference type="PROSITE" id="PS51233">
    <property type="entry name" value="VWFD"/>
    <property type="match status" value="3"/>
</dbReference>
<dbReference type="Pfam" id="PF01826">
    <property type="entry name" value="TIL"/>
    <property type="match status" value="1"/>
</dbReference>
<dbReference type="GO" id="GO:0005615">
    <property type="term" value="C:extracellular space"/>
    <property type="evidence" value="ECO:0007669"/>
    <property type="project" value="TreeGrafter"/>
</dbReference>
<organism evidence="5 6">
    <name type="scientific">Ophiophagus hannah</name>
    <name type="common">King cobra</name>
    <name type="synonym">Naja hannah</name>
    <dbReference type="NCBI Taxonomy" id="8665"/>
    <lineage>
        <taxon>Eukaryota</taxon>
        <taxon>Metazoa</taxon>
        <taxon>Chordata</taxon>
        <taxon>Craniata</taxon>
        <taxon>Vertebrata</taxon>
        <taxon>Euteleostomi</taxon>
        <taxon>Lepidosauria</taxon>
        <taxon>Squamata</taxon>
        <taxon>Bifurcata</taxon>
        <taxon>Unidentata</taxon>
        <taxon>Episquamata</taxon>
        <taxon>Toxicofera</taxon>
        <taxon>Serpentes</taxon>
        <taxon>Colubroidea</taxon>
        <taxon>Elapidae</taxon>
        <taxon>Elapinae</taxon>
        <taxon>Ophiophagus</taxon>
    </lineage>
</organism>
<proteinExistence type="predicted"/>
<dbReference type="SUPFAM" id="SSF57567">
    <property type="entry name" value="Serine protease inhibitors"/>
    <property type="match status" value="1"/>
</dbReference>
<dbReference type="Proteomes" id="UP000018936">
    <property type="component" value="Unassembled WGS sequence"/>
</dbReference>
<keyword evidence="2" id="KW-0325">Glycoprotein</keyword>
<keyword evidence="1" id="KW-1015">Disulfide bond</keyword>